<organism evidence="1">
    <name type="scientific">Rhizophora mucronata</name>
    <name type="common">Asiatic mangrove</name>
    <dbReference type="NCBI Taxonomy" id="61149"/>
    <lineage>
        <taxon>Eukaryota</taxon>
        <taxon>Viridiplantae</taxon>
        <taxon>Streptophyta</taxon>
        <taxon>Embryophyta</taxon>
        <taxon>Tracheophyta</taxon>
        <taxon>Spermatophyta</taxon>
        <taxon>Magnoliopsida</taxon>
        <taxon>eudicotyledons</taxon>
        <taxon>Gunneridae</taxon>
        <taxon>Pentapetalae</taxon>
        <taxon>rosids</taxon>
        <taxon>fabids</taxon>
        <taxon>Malpighiales</taxon>
        <taxon>Rhizophoraceae</taxon>
        <taxon>Rhizophora</taxon>
    </lineage>
</organism>
<evidence type="ECO:0000313" key="1">
    <source>
        <dbReference type="EMBL" id="MBW88134.1"/>
    </source>
</evidence>
<protein>
    <submittedName>
        <fullName evidence="1">Uncharacterized protein</fullName>
    </submittedName>
</protein>
<sequence length="43" mass="5057">MMLYIKRQTKGPVFDVNVAFNATVIQQFHVKMNPKDKDCMKKI</sequence>
<dbReference type="AlphaFoldDB" id="A0A2P2J3Q0"/>
<reference evidence="1" key="1">
    <citation type="submission" date="2018-02" db="EMBL/GenBank/DDBJ databases">
        <title>Rhizophora mucronata_Transcriptome.</title>
        <authorList>
            <person name="Meera S.P."/>
            <person name="Sreeshan A."/>
            <person name="Augustine A."/>
        </authorList>
    </citation>
    <scope>NUCLEOTIDE SEQUENCE</scope>
    <source>
        <tissue evidence="1">Leaf</tissue>
    </source>
</reference>
<proteinExistence type="predicted"/>
<name>A0A2P2J3Q0_RHIMU</name>
<accession>A0A2P2J3Q0</accession>
<dbReference type="EMBL" id="GGEC01007651">
    <property type="protein sequence ID" value="MBW88134.1"/>
    <property type="molecule type" value="Transcribed_RNA"/>
</dbReference>